<dbReference type="SUPFAM" id="SSF52172">
    <property type="entry name" value="CheY-like"/>
    <property type="match status" value="1"/>
</dbReference>
<evidence type="ECO:0000259" key="2">
    <source>
        <dbReference type="PROSITE" id="PS50110"/>
    </source>
</evidence>
<dbReference type="PROSITE" id="PS50110">
    <property type="entry name" value="RESPONSE_REGULATORY"/>
    <property type="match status" value="1"/>
</dbReference>
<dbReference type="RefSeq" id="WP_226747675.1">
    <property type="nucleotide sequence ID" value="NZ_JAJATZ010000002.1"/>
</dbReference>
<dbReference type="SMART" id="SM00448">
    <property type="entry name" value="REC"/>
    <property type="match status" value="1"/>
</dbReference>
<reference evidence="3" key="1">
    <citation type="submission" date="2021-10" db="EMBL/GenBank/DDBJ databases">
        <title>Loktanella gaetbuli sp. nov., isolated from a tidal flat.</title>
        <authorList>
            <person name="Park S."/>
            <person name="Yoon J.-H."/>
        </authorList>
    </citation>
    <scope>NUCLEOTIDE SEQUENCE</scope>
    <source>
        <strain evidence="3">TSTF-M6</strain>
    </source>
</reference>
<dbReference type="Gene3D" id="3.40.50.2300">
    <property type="match status" value="1"/>
</dbReference>
<keyword evidence="1" id="KW-0597">Phosphoprotein</keyword>
<proteinExistence type="predicted"/>
<comment type="caution">
    <text evidence="3">The sequence shown here is derived from an EMBL/GenBank/DDBJ whole genome shotgun (WGS) entry which is preliminary data.</text>
</comment>
<name>A0ABS8BST2_9RHOB</name>
<feature type="domain" description="Response regulatory" evidence="2">
    <location>
        <begin position="3"/>
        <end position="118"/>
    </location>
</feature>
<protein>
    <submittedName>
        <fullName evidence="3">Response regulator</fullName>
    </submittedName>
</protein>
<keyword evidence="4" id="KW-1185">Reference proteome</keyword>
<gene>
    <name evidence="3" type="ORF">LGQ03_06065</name>
</gene>
<evidence type="ECO:0000313" key="3">
    <source>
        <dbReference type="EMBL" id="MCB5198800.1"/>
    </source>
</evidence>
<accession>A0ABS8BST2</accession>
<dbReference type="Pfam" id="PF00072">
    <property type="entry name" value="Response_reg"/>
    <property type="match status" value="1"/>
</dbReference>
<evidence type="ECO:0000313" key="4">
    <source>
        <dbReference type="Proteomes" id="UP001138961"/>
    </source>
</evidence>
<dbReference type="InterPro" id="IPR011006">
    <property type="entry name" value="CheY-like_superfamily"/>
</dbReference>
<dbReference type="EMBL" id="JAJATZ010000002">
    <property type="protein sequence ID" value="MCB5198800.1"/>
    <property type="molecule type" value="Genomic_DNA"/>
</dbReference>
<dbReference type="InterPro" id="IPR001789">
    <property type="entry name" value="Sig_transdc_resp-reg_receiver"/>
</dbReference>
<evidence type="ECO:0000256" key="1">
    <source>
        <dbReference type="PROSITE-ProRule" id="PRU00169"/>
    </source>
</evidence>
<dbReference type="Proteomes" id="UP001138961">
    <property type="component" value="Unassembled WGS sequence"/>
</dbReference>
<organism evidence="3 4">
    <name type="scientific">Loktanella gaetbuli</name>
    <dbReference type="NCBI Taxonomy" id="2881335"/>
    <lineage>
        <taxon>Bacteria</taxon>
        <taxon>Pseudomonadati</taxon>
        <taxon>Pseudomonadota</taxon>
        <taxon>Alphaproteobacteria</taxon>
        <taxon>Rhodobacterales</taxon>
        <taxon>Roseobacteraceae</taxon>
        <taxon>Loktanella</taxon>
    </lineage>
</organism>
<sequence>MLKFLIVEDNFLIAIDLEAQLLEMGHGVIGIATTAPAAIAMAGGAKPDVAIIDLQLAEGTRGQDAAIALWQDFGIPSIIVSGSLHQISDAEETAIHPLAMLSKPLMPDELRRVIDIADLATSPKPG</sequence>
<feature type="modified residue" description="4-aspartylphosphate" evidence="1">
    <location>
        <position position="53"/>
    </location>
</feature>